<dbReference type="Proteomes" id="UP000247903">
    <property type="component" value="Unassembled WGS sequence"/>
</dbReference>
<evidence type="ECO:0000256" key="1">
    <source>
        <dbReference type="SAM" id="SignalP"/>
    </source>
</evidence>
<proteinExistence type="predicted"/>
<evidence type="ECO:0000313" key="2">
    <source>
        <dbReference type="EMBL" id="PXY40228.1"/>
    </source>
</evidence>
<dbReference type="EMBL" id="QJHK01000012">
    <property type="protein sequence ID" value="PXY40228.1"/>
    <property type="molecule type" value="Genomic_DNA"/>
</dbReference>
<evidence type="ECO:0000313" key="3">
    <source>
        <dbReference type="Proteomes" id="UP000247903"/>
    </source>
</evidence>
<dbReference type="AlphaFoldDB" id="A0A2V4BML9"/>
<reference evidence="2 3" key="1">
    <citation type="submission" date="2018-05" db="EMBL/GenBank/DDBJ databases">
        <title>Flavobacterium sp. strain IMCC34759, incomplete genome.</title>
        <authorList>
            <person name="Joung Y."/>
            <person name="Cho J."/>
        </authorList>
    </citation>
    <scope>NUCLEOTIDE SEQUENCE [LARGE SCALE GENOMIC DNA]</scope>
    <source>
        <strain evidence="2 3">IMCC34759</strain>
    </source>
</reference>
<protein>
    <submittedName>
        <fullName evidence="2">Uncharacterized protein</fullName>
    </submittedName>
</protein>
<comment type="caution">
    <text evidence="2">The sequence shown here is derived from an EMBL/GenBank/DDBJ whole genome shotgun (WGS) entry which is preliminary data.</text>
</comment>
<name>A0A2V4BML9_9FLAO</name>
<sequence>MKSILLVIMLVLSVKNYAQLAVTPSERGANEEFKKGQLENFKKTTTVFVLPTTYKKEEYEKVLKEVWTVTSFKVVDFKDFKHLDFVNGSYSFAEIFGDLLRTSSGTMYLHTNLGIKVLSKEKFEKEFRKLQIDDKKYDKKLRDLINENLSYVARIPLCPTNEFLRNALGSLDLMKLKFPDEKMEKLYEEMYTKVSFTNTNLGMLKNYFQQIDQIITKEEHCGLYDNFVNPKIKNLKESILYIPEVYMMKYDAWRFSEALRDEKEIKKLLEDYKYKFQFIKDKDLENKILDNEDVYYLRYVSMNGNKYLQIVNAKSGDPAYYVYDAMSYNLKDDDFKKINKAVEAK</sequence>
<dbReference type="RefSeq" id="WP_110307317.1">
    <property type="nucleotide sequence ID" value="NZ_QJHK01000012.1"/>
</dbReference>
<keyword evidence="1" id="KW-0732">Signal</keyword>
<accession>A0A2V4BML9</accession>
<dbReference type="OrthoDB" id="668115at2"/>
<gene>
    <name evidence="2" type="ORF">DMB65_14290</name>
</gene>
<feature type="signal peptide" evidence="1">
    <location>
        <begin position="1"/>
        <end position="20"/>
    </location>
</feature>
<feature type="chain" id="PRO_5016017725" evidence="1">
    <location>
        <begin position="21"/>
        <end position="345"/>
    </location>
</feature>
<keyword evidence="3" id="KW-1185">Reference proteome</keyword>
<organism evidence="2 3">
    <name type="scientific">Flavobacterium cheongpyeongense</name>
    <dbReference type="NCBI Taxonomy" id="2212651"/>
    <lineage>
        <taxon>Bacteria</taxon>
        <taxon>Pseudomonadati</taxon>
        <taxon>Bacteroidota</taxon>
        <taxon>Flavobacteriia</taxon>
        <taxon>Flavobacteriales</taxon>
        <taxon>Flavobacteriaceae</taxon>
        <taxon>Flavobacterium</taxon>
    </lineage>
</organism>